<evidence type="ECO:0000313" key="2">
    <source>
        <dbReference type="Proteomes" id="UP000287756"/>
    </source>
</evidence>
<evidence type="ECO:0000313" key="1">
    <source>
        <dbReference type="EMBL" id="QAS51631.1"/>
    </source>
</evidence>
<dbReference type="RefSeq" id="WP_128523548.1">
    <property type="nucleotide sequence ID" value="NZ_CP026118.1"/>
</dbReference>
<reference evidence="1 2" key="1">
    <citation type="submission" date="2018-01" db="EMBL/GenBank/DDBJ databases">
        <title>The whole genome sequencing and assembly of Halobacillus litoralis ERB031 strain.</title>
        <authorList>
            <person name="Lee S.-J."/>
            <person name="Park M.-K."/>
            <person name="Kim J.-Y."/>
            <person name="Lee Y.-J."/>
            <person name="Yi H."/>
            <person name="Bahn Y.-S."/>
            <person name="Kim J.F."/>
            <person name="Lee D.-W."/>
        </authorList>
    </citation>
    <scope>NUCLEOTIDE SEQUENCE [LARGE SCALE GENOMIC DNA]</scope>
    <source>
        <strain evidence="1 2">ERB 031</strain>
    </source>
</reference>
<name>A0A410MA79_9BACI</name>
<dbReference type="OrthoDB" id="2971044at2"/>
<proteinExistence type="predicted"/>
<protein>
    <submittedName>
        <fullName evidence="1">Uncharacterized protein</fullName>
    </submittedName>
</protein>
<organism evidence="1 2">
    <name type="scientific">Halobacillus litoralis</name>
    <dbReference type="NCBI Taxonomy" id="45668"/>
    <lineage>
        <taxon>Bacteria</taxon>
        <taxon>Bacillati</taxon>
        <taxon>Bacillota</taxon>
        <taxon>Bacilli</taxon>
        <taxon>Bacillales</taxon>
        <taxon>Bacillaceae</taxon>
        <taxon>Halobacillus</taxon>
    </lineage>
</organism>
<sequence>MMVTVHPCFHWIGYHISTGLLQEGIEVVGIDPIVDERSDLLYMYVGRNSNFQHFFRKEEKENHVQQTDDEVMIEFVEDCILIKRNDRDKELVKLPPLYGEWMNFERLGIRDKDSLQQWVEDHEAVYIEDFLKELFPIVLRDEGFYWTATEQGESVLKERLEEIWRCQRLLV</sequence>
<dbReference type="EMBL" id="CP026118">
    <property type="protein sequence ID" value="QAS51631.1"/>
    <property type="molecule type" value="Genomic_DNA"/>
</dbReference>
<accession>A0A410MA79</accession>
<dbReference type="AlphaFoldDB" id="A0A410MA79"/>
<dbReference type="KEGG" id="hli:HLI_05015"/>
<gene>
    <name evidence="1" type="ORF">HLI_05015</name>
</gene>
<dbReference type="Proteomes" id="UP000287756">
    <property type="component" value="Chromosome"/>
</dbReference>